<dbReference type="AlphaFoldDB" id="A0A1D6KX84"/>
<evidence type="ECO:0000313" key="3">
    <source>
        <dbReference type="EMBL" id="ONM07068.1"/>
    </source>
</evidence>
<dbReference type="Gene3D" id="2.130.10.10">
    <property type="entry name" value="YVTN repeat-like/Quinoprotein amine dehydrogenase"/>
    <property type="match status" value="1"/>
</dbReference>
<dbReference type="InterPro" id="IPR015943">
    <property type="entry name" value="WD40/YVTN_repeat-like_dom_sf"/>
</dbReference>
<dbReference type="EMBL" id="CM007647">
    <property type="protein sequence ID" value="ONM07068.1"/>
    <property type="molecule type" value="Genomic_DNA"/>
</dbReference>
<organism evidence="3">
    <name type="scientific">Zea mays</name>
    <name type="common">Maize</name>
    <dbReference type="NCBI Taxonomy" id="4577"/>
    <lineage>
        <taxon>Eukaryota</taxon>
        <taxon>Viridiplantae</taxon>
        <taxon>Streptophyta</taxon>
        <taxon>Embryophyta</taxon>
        <taxon>Tracheophyta</taxon>
        <taxon>Spermatophyta</taxon>
        <taxon>Magnoliopsida</taxon>
        <taxon>Liliopsida</taxon>
        <taxon>Poales</taxon>
        <taxon>Poaceae</taxon>
        <taxon>PACMAD clade</taxon>
        <taxon>Panicoideae</taxon>
        <taxon>Andropogonodae</taxon>
        <taxon>Andropogoneae</taxon>
        <taxon>Tripsacinae</taxon>
        <taxon>Zea</taxon>
    </lineage>
</organism>
<dbReference type="PROSITE" id="PS50082">
    <property type="entry name" value="WD_REPEATS_2"/>
    <property type="match status" value="2"/>
</dbReference>
<dbReference type="SUPFAM" id="SSF50978">
    <property type="entry name" value="WD40 repeat-like"/>
    <property type="match status" value="1"/>
</dbReference>
<protein>
    <submittedName>
        <fullName evidence="3">Histone-binding protein MSI1</fullName>
    </submittedName>
</protein>
<evidence type="ECO:0000256" key="2">
    <source>
        <dbReference type="ARBA" id="ARBA00022737"/>
    </source>
</evidence>
<dbReference type="InterPro" id="IPR001680">
    <property type="entry name" value="WD40_rpt"/>
</dbReference>
<dbReference type="InterPro" id="IPR050459">
    <property type="entry name" value="WD_repeat_RBAP46/RBAP48/MSI1"/>
</dbReference>
<proteinExistence type="predicted"/>
<dbReference type="SMART" id="SM00320">
    <property type="entry name" value="WD40"/>
    <property type="match status" value="3"/>
</dbReference>
<gene>
    <name evidence="3" type="ORF">ZEAMMB73_Zm00001d033248</name>
</gene>
<dbReference type="PANTHER" id="PTHR22850">
    <property type="entry name" value="WD40 REPEAT FAMILY"/>
    <property type="match status" value="1"/>
</dbReference>
<dbReference type="Pfam" id="PF00400">
    <property type="entry name" value="WD40"/>
    <property type="match status" value="3"/>
</dbReference>
<evidence type="ECO:0000256" key="1">
    <source>
        <dbReference type="ARBA" id="ARBA00022574"/>
    </source>
</evidence>
<dbReference type="ExpressionAtlas" id="A0A1D6KX84">
    <property type="expression patterns" value="baseline and differential"/>
</dbReference>
<reference evidence="3" key="1">
    <citation type="submission" date="2015-12" db="EMBL/GenBank/DDBJ databases">
        <title>Update maize B73 reference genome by single molecule sequencing technologies.</title>
        <authorList>
            <consortium name="Maize Genome Sequencing Project"/>
            <person name="Ware D."/>
        </authorList>
    </citation>
    <scope>NUCLEOTIDE SEQUENCE [LARGE SCALE GENOMIC DNA]</scope>
    <source>
        <tissue evidence="3">Seedling</tissue>
    </source>
</reference>
<keyword evidence="1" id="KW-0853">WD repeat</keyword>
<sequence>MPVLFSQEDEINLASVLATTEGHQVNCLAFNPFNEWVVATGSTDKTVKLFDLRKIDTSLHTFDCHKEEVFQVGWSPKNETVLASCCLGRRLMVWDLSRIDQEQTPEDAEDGPPELMFIHGGHTSKISDFSWNPCEDWVVASVAEDNILQIWQMAENIYHDEDDLPISDEPAKTS</sequence>
<dbReference type="InterPro" id="IPR036322">
    <property type="entry name" value="WD40_repeat_dom_sf"/>
</dbReference>
<accession>A0A1D6KX84</accession>
<keyword evidence="2" id="KW-0677">Repeat</keyword>
<name>A0A1D6KX84_MAIZE</name>